<dbReference type="STRING" id="1855912.LuPra_02231"/>
<keyword evidence="3" id="KW-1185">Reference proteome</keyword>
<dbReference type="EMBL" id="CP015136">
    <property type="protein sequence ID" value="AMY09022.1"/>
    <property type="molecule type" value="Genomic_DNA"/>
</dbReference>
<feature type="signal peptide" evidence="1">
    <location>
        <begin position="1"/>
        <end position="20"/>
    </location>
</feature>
<proteinExistence type="predicted"/>
<evidence type="ECO:0000313" key="3">
    <source>
        <dbReference type="Proteomes" id="UP000076079"/>
    </source>
</evidence>
<accession>A0A143PKA5</accession>
<dbReference type="RefSeq" id="WP_110170803.1">
    <property type="nucleotide sequence ID" value="NZ_CP015136.1"/>
</dbReference>
<dbReference type="Proteomes" id="UP000076079">
    <property type="component" value="Chromosome"/>
</dbReference>
<dbReference type="AlphaFoldDB" id="A0A143PKA5"/>
<gene>
    <name evidence="2" type="ORF">LuPra_02231</name>
</gene>
<evidence type="ECO:0000256" key="1">
    <source>
        <dbReference type="SAM" id="SignalP"/>
    </source>
</evidence>
<feature type="chain" id="PRO_5007511508" evidence="1">
    <location>
        <begin position="21"/>
        <end position="168"/>
    </location>
</feature>
<reference evidence="2 3" key="1">
    <citation type="journal article" date="2016" name="Genome Announc.">
        <title>First Complete Genome Sequence of a Subdivision 6 Acidobacterium Strain.</title>
        <authorList>
            <person name="Huang S."/>
            <person name="Vieira S."/>
            <person name="Bunk B."/>
            <person name="Riedel T."/>
            <person name="Sproer C."/>
            <person name="Overmann J."/>
        </authorList>
    </citation>
    <scope>NUCLEOTIDE SEQUENCE [LARGE SCALE GENOMIC DNA]</scope>
    <source>
        <strain evidence="3">DSM 100886 HEG_-6_39</strain>
    </source>
</reference>
<evidence type="ECO:0000313" key="2">
    <source>
        <dbReference type="EMBL" id="AMY09022.1"/>
    </source>
</evidence>
<sequence length="168" mass="17556" precursor="true">MPRLALIAGLALVASFAGSAQTGGPPQGDWQSFSGTLTATGRRDTLPQEDGGVAATMRLTGSLVITAGAGLRRGFRVEAIGFEESQGNGIGRAVWTDDEGDRIYSRMVGSPVEAGRRSAATITGGTGRYAGVAGSYTFTWQYVLPGEQGVVQARAVSLSGRYRRESPR</sequence>
<name>A0A143PKA5_LUTPR</name>
<dbReference type="KEGG" id="abac:LuPra_02231"/>
<protein>
    <submittedName>
        <fullName evidence="2">Uncharacterized protein</fullName>
    </submittedName>
</protein>
<organism evidence="2 3">
    <name type="scientific">Luteitalea pratensis</name>
    <dbReference type="NCBI Taxonomy" id="1855912"/>
    <lineage>
        <taxon>Bacteria</taxon>
        <taxon>Pseudomonadati</taxon>
        <taxon>Acidobacteriota</taxon>
        <taxon>Vicinamibacteria</taxon>
        <taxon>Vicinamibacterales</taxon>
        <taxon>Vicinamibacteraceae</taxon>
        <taxon>Luteitalea</taxon>
    </lineage>
</organism>
<dbReference type="OrthoDB" id="9181321at2"/>
<reference evidence="3" key="2">
    <citation type="submission" date="2016-04" db="EMBL/GenBank/DDBJ databases">
        <title>First Complete Genome Sequence of a Subdivision 6 Acidobacterium.</title>
        <authorList>
            <person name="Huang S."/>
            <person name="Vieira S."/>
            <person name="Bunk B."/>
            <person name="Riedel T."/>
            <person name="Sproeer C."/>
            <person name="Overmann J."/>
        </authorList>
    </citation>
    <scope>NUCLEOTIDE SEQUENCE [LARGE SCALE GENOMIC DNA]</scope>
    <source>
        <strain evidence="3">DSM 100886 HEG_-6_39</strain>
    </source>
</reference>
<keyword evidence="1" id="KW-0732">Signal</keyword>